<evidence type="ECO:0000313" key="2">
    <source>
        <dbReference type="Proteomes" id="UP001230908"/>
    </source>
</evidence>
<dbReference type="Proteomes" id="UP001230908">
    <property type="component" value="Unassembled WGS sequence"/>
</dbReference>
<gene>
    <name evidence="1" type="ORF">RB614_00875</name>
</gene>
<evidence type="ECO:0008006" key="3">
    <source>
        <dbReference type="Google" id="ProtNLM"/>
    </source>
</evidence>
<organism evidence="1 2">
    <name type="scientific">Phytohabitans maris</name>
    <dbReference type="NCBI Taxonomy" id="3071409"/>
    <lineage>
        <taxon>Bacteria</taxon>
        <taxon>Bacillati</taxon>
        <taxon>Actinomycetota</taxon>
        <taxon>Actinomycetes</taxon>
        <taxon>Micromonosporales</taxon>
        <taxon>Micromonosporaceae</taxon>
    </lineage>
</organism>
<protein>
    <recommendedName>
        <fullName evidence="3">DUF5753 domain-containing protein</fullName>
    </recommendedName>
</protein>
<keyword evidence="2" id="KW-1185">Reference proteome</keyword>
<dbReference type="RefSeq" id="WP_308710344.1">
    <property type="nucleotide sequence ID" value="NZ_JAVHUY010000001.1"/>
</dbReference>
<accession>A0ABU0Z7P2</accession>
<sequence>MSKTVPYVRDLRMTAATVVANHIRATWSGSGEAVPYAVVEAGLALASPFLVDAFVIEEAMAGVDEEVRNHPHRHLEQLERSGKLCLRTLSGKALALDCEGASA</sequence>
<name>A0ABU0Z7P2_9ACTN</name>
<comment type="caution">
    <text evidence="1">The sequence shown here is derived from an EMBL/GenBank/DDBJ whole genome shotgun (WGS) entry which is preliminary data.</text>
</comment>
<evidence type="ECO:0000313" key="1">
    <source>
        <dbReference type="EMBL" id="MDQ7903073.1"/>
    </source>
</evidence>
<dbReference type="EMBL" id="JAVHUY010000001">
    <property type="protein sequence ID" value="MDQ7903073.1"/>
    <property type="molecule type" value="Genomic_DNA"/>
</dbReference>
<proteinExistence type="predicted"/>
<reference evidence="1 2" key="1">
    <citation type="submission" date="2023-08" db="EMBL/GenBank/DDBJ databases">
        <title>Phytohabitans sansha sp. nov., isolated from marine sediment.</title>
        <authorList>
            <person name="Zhao Y."/>
            <person name="Yi K."/>
        </authorList>
    </citation>
    <scope>NUCLEOTIDE SEQUENCE [LARGE SCALE GENOMIC DNA]</scope>
    <source>
        <strain evidence="1 2">ZYX-F-186</strain>
    </source>
</reference>